<proteinExistence type="predicted"/>
<dbReference type="OrthoDB" id="9806226at2"/>
<evidence type="ECO:0000313" key="5">
    <source>
        <dbReference type="EMBL" id="TCO83498.1"/>
    </source>
</evidence>
<dbReference type="PANTHER" id="PTHR34298:SF2">
    <property type="entry name" value="SEGREGATION AND CONDENSATION PROTEIN B"/>
    <property type="match status" value="1"/>
</dbReference>
<evidence type="ECO:0000313" key="6">
    <source>
        <dbReference type="Proteomes" id="UP000295765"/>
    </source>
</evidence>
<dbReference type="InterPro" id="IPR036390">
    <property type="entry name" value="WH_DNA-bd_sf"/>
</dbReference>
<evidence type="ECO:0000256" key="4">
    <source>
        <dbReference type="ARBA" id="ARBA00023306"/>
    </source>
</evidence>
<evidence type="ECO:0000256" key="3">
    <source>
        <dbReference type="ARBA" id="ARBA00022829"/>
    </source>
</evidence>
<organism evidence="5 6">
    <name type="scientific">Plasticicumulans lactativorans</name>
    <dbReference type="NCBI Taxonomy" id="1133106"/>
    <lineage>
        <taxon>Bacteria</taxon>
        <taxon>Pseudomonadati</taxon>
        <taxon>Pseudomonadota</taxon>
        <taxon>Gammaproteobacteria</taxon>
        <taxon>Candidatus Competibacteraceae</taxon>
        <taxon>Plasticicumulans</taxon>
    </lineage>
</organism>
<dbReference type="InterPro" id="IPR005234">
    <property type="entry name" value="ScpB_csome_segregation"/>
</dbReference>
<keyword evidence="4" id="KW-0131">Cell cycle</keyword>
<dbReference type="NCBIfam" id="TIGR00281">
    <property type="entry name" value="SMC-Scp complex subunit ScpB"/>
    <property type="match status" value="1"/>
</dbReference>
<evidence type="ECO:0000256" key="1">
    <source>
        <dbReference type="ARBA" id="ARBA00022490"/>
    </source>
</evidence>
<name>A0A4V2SDH3_9GAMM</name>
<dbReference type="GO" id="GO:0051301">
    <property type="term" value="P:cell division"/>
    <property type="evidence" value="ECO:0007669"/>
    <property type="project" value="UniProtKB-KW"/>
</dbReference>
<keyword evidence="1" id="KW-0963">Cytoplasm</keyword>
<gene>
    <name evidence="5" type="ORF">EV699_102205</name>
</gene>
<keyword evidence="2" id="KW-0132">Cell division</keyword>
<accession>A0A4V2SDH3</accession>
<dbReference type="RefSeq" id="WP_132538480.1">
    <property type="nucleotide sequence ID" value="NZ_SLWY01000002.1"/>
</dbReference>
<keyword evidence="6" id="KW-1185">Reference proteome</keyword>
<evidence type="ECO:0000256" key="2">
    <source>
        <dbReference type="ARBA" id="ARBA00022618"/>
    </source>
</evidence>
<dbReference type="InterPro" id="IPR036388">
    <property type="entry name" value="WH-like_DNA-bd_sf"/>
</dbReference>
<dbReference type="EMBL" id="SLWY01000002">
    <property type="protein sequence ID" value="TCO83498.1"/>
    <property type="molecule type" value="Genomic_DNA"/>
</dbReference>
<dbReference type="SUPFAM" id="SSF46785">
    <property type="entry name" value="Winged helix' DNA-binding domain"/>
    <property type="match status" value="2"/>
</dbReference>
<dbReference type="Gene3D" id="1.10.10.10">
    <property type="entry name" value="Winged helix-like DNA-binding domain superfamily/Winged helix DNA-binding domain"/>
    <property type="match status" value="2"/>
</dbReference>
<dbReference type="PANTHER" id="PTHR34298">
    <property type="entry name" value="SEGREGATION AND CONDENSATION PROTEIN B"/>
    <property type="match status" value="1"/>
</dbReference>
<dbReference type="Proteomes" id="UP000295765">
    <property type="component" value="Unassembled WGS sequence"/>
</dbReference>
<keyword evidence="3" id="KW-0159">Chromosome partition</keyword>
<comment type="caution">
    <text evidence="5">The sequence shown here is derived from an EMBL/GenBank/DDBJ whole genome shotgun (WGS) entry which is preliminary data.</text>
</comment>
<sequence length="189" mass="20436">MNGAPPLKIVLEGALLAAGGPLDLARLESLFDATARPSPEALRAALAELAADYRGRGVELVEVAGGWRLQVPQRLAPWVSRLWEEKPGRYSRATLETLALIAYRQPITRGEIEEVRGVAVSSAIVKALLERGWVRVLGHKEVPGRPALYGTTREFLDHFGLRSLAELPALAELRDLDTIGAELYGAPGA</sequence>
<dbReference type="AlphaFoldDB" id="A0A4V2SDH3"/>
<protein>
    <submittedName>
        <fullName evidence="5">Condensin subunit ScpB</fullName>
    </submittedName>
</protein>
<reference evidence="5 6" key="1">
    <citation type="submission" date="2019-03" db="EMBL/GenBank/DDBJ databases">
        <title>Genomic Encyclopedia of Type Strains, Phase IV (KMG-IV): sequencing the most valuable type-strain genomes for metagenomic binning, comparative biology and taxonomic classification.</title>
        <authorList>
            <person name="Goeker M."/>
        </authorList>
    </citation>
    <scope>NUCLEOTIDE SEQUENCE [LARGE SCALE GENOMIC DNA]</scope>
    <source>
        <strain evidence="5 6">DSM 25287</strain>
    </source>
</reference>
<dbReference type="GO" id="GO:0051304">
    <property type="term" value="P:chromosome separation"/>
    <property type="evidence" value="ECO:0007669"/>
    <property type="project" value="InterPro"/>
</dbReference>
<dbReference type="Pfam" id="PF04079">
    <property type="entry name" value="SMC_ScpB"/>
    <property type="match status" value="1"/>
</dbReference>
<dbReference type="PIRSF" id="PIRSF019345">
    <property type="entry name" value="ScpB"/>
    <property type="match status" value="1"/>
</dbReference>